<accession>A0AAE1AIK5</accession>
<dbReference type="Proteomes" id="UP001283361">
    <property type="component" value="Unassembled WGS sequence"/>
</dbReference>
<feature type="region of interest" description="Disordered" evidence="1">
    <location>
        <begin position="58"/>
        <end position="144"/>
    </location>
</feature>
<reference evidence="2" key="1">
    <citation type="journal article" date="2023" name="G3 (Bethesda)">
        <title>A reference genome for the long-term kleptoplast-retaining sea slug Elysia crispata morphotype clarki.</title>
        <authorList>
            <person name="Eastman K.E."/>
            <person name="Pendleton A.L."/>
            <person name="Shaikh M.A."/>
            <person name="Suttiyut T."/>
            <person name="Ogas R."/>
            <person name="Tomko P."/>
            <person name="Gavelis G."/>
            <person name="Widhalm J.R."/>
            <person name="Wisecaver J.H."/>
        </authorList>
    </citation>
    <scope>NUCLEOTIDE SEQUENCE</scope>
    <source>
        <strain evidence="2">ECLA1</strain>
    </source>
</reference>
<evidence type="ECO:0000313" key="2">
    <source>
        <dbReference type="EMBL" id="KAK3788332.1"/>
    </source>
</evidence>
<sequence>MIDIECVLDYIFNMASGLNIHIDKENATPSFVPNKGGKGMLAQATPRKALYDVNKDMTRPLPMKSSLNEGFTKPSTDRHRPVRKKTTPLAPKKEPHKKLSLLENENAQKKEVNPHRDPTTTKASKLKKKMQKKPESFSDEEDGFDSDTIWPRAERLSTHLHSILAWRPSCLAPAQDDLENDLDYMYDGEIPDQIIIDPPSPHCPFELPEIDMASILASLPDPEKPEMP</sequence>
<gene>
    <name evidence="2" type="ORF">RRG08_025062</name>
</gene>
<organism evidence="2 3">
    <name type="scientific">Elysia crispata</name>
    <name type="common">lettuce slug</name>
    <dbReference type="NCBI Taxonomy" id="231223"/>
    <lineage>
        <taxon>Eukaryota</taxon>
        <taxon>Metazoa</taxon>
        <taxon>Spiralia</taxon>
        <taxon>Lophotrochozoa</taxon>
        <taxon>Mollusca</taxon>
        <taxon>Gastropoda</taxon>
        <taxon>Heterobranchia</taxon>
        <taxon>Euthyneura</taxon>
        <taxon>Panpulmonata</taxon>
        <taxon>Sacoglossa</taxon>
        <taxon>Placobranchoidea</taxon>
        <taxon>Plakobranchidae</taxon>
        <taxon>Elysia</taxon>
    </lineage>
</organism>
<keyword evidence="3" id="KW-1185">Reference proteome</keyword>
<dbReference type="AlphaFoldDB" id="A0AAE1AIK5"/>
<protein>
    <submittedName>
        <fullName evidence="2">Uncharacterized protein</fullName>
    </submittedName>
</protein>
<dbReference type="EMBL" id="JAWDGP010001769">
    <property type="protein sequence ID" value="KAK3788332.1"/>
    <property type="molecule type" value="Genomic_DNA"/>
</dbReference>
<name>A0AAE1AIK5_9GAST</name>
<evidence type="ECO:0000256" key="1">
    <source>
        <dbReference type="SAM" id="MobiDB-lite"/>
    </source>
</evidence>
<comment type="caution">
    <text evidence="2">The sequence shown here is derived from an EMBL/GenBank/DDBJ whole genome shotgun (WGS) entry which is preliminary data.</text>
</comment>
<feature type="compositionally biased region" description="Basic and acidic residues" evidence="1">
    <location>
        <begin position="106"/>
        <end position="119"/>
    </location>
</feature>
<proteinExistence type="predicted"/>
<evidence type="ECO:0000313" key="3">
    <source>
        <dbReference type="Proteomes" id="UP001283361"/>
    </source>
</evidence>